<dbReference type="PANTHER" id="PTHR43861">
    <property type="entry name" value="TRANS-ACONITATE 2-METHYLTRANSFERASE-RELATED"/>
    <property type="match status" value="1"/>
</dbReference>
<dbReference type="GO" id="GO:0032259">
    <property type="term" value="P:methylation"/>
    <property type="evidence" value="ECO:0007669"/>
    <property type="project" value="UniProtKB-KW"/>
</dbReference>
<dbReference type="Gene3D" id="3.40.50.150">
    <property type="entry name" value="Vaccinia Virus protein VP39"/>
    <property type="match status" value="1"/>
</dbReference>
<dbReference type="Proteomes" id="UP000286181">
    <property type="component" value="Unassembled WGS sequence"/>
</dbReference>
<proteinExistence type="predicted"/>
<accession>A0A415I3F9</accession>
<dbReference type="CDD" id="cd02440">
    <property type="entry name" value="AdoMet_MTases"/>
    <property type="match status" value="1"/>
</dbReference>
<protein>
    <submittedName>
        <fullName evidence="1">Class I SAM-dependent methyltransferase</fullName>
    </submittedName>
</protein>
<evidence type="ECO:0000313" key="2">
    <source>
        <dbReference type="Proteomes" id="UP000286181"/>
    </source>
</evidence>
<dbReference type="EMBL" id="QROF01000015">
    <property type="protein sequence ID" value="RHL02176.1"/>
    <property type="molecule type" value="Genomic_DNA"/>
</dbReference>
<reference evidence="1 2" key="1">
    <citation type="submission" date="2018-08" db="EMBL/GenBank/DDBJ databases">
        <title>A genome reference for cultivated species of the human gut microbiota.</title>
        <authorList>
            <person name="Zou Y."/>
            <person name="Xue W."/>
            <person name="Luo G."/>
        </authorList>
    </citation>
    <scope>NUCLEOTIDE SEQUENCE [LARGE SCALE GENOMIC DNA]</scope>
    <source>
        <strain evidence="1 2">AF39-14AC</strain>
    </source>
</reference>
<dbReference type="AlphaFoldDB" id="A0A415I3F9"/>
<dbReference type="InterPro" id="IPR029063">
    <property type="entry name" value="SAM-dependent_MTases_sf"/>
</dbReference>
<dbReference type="Pfam" id="PF13489">
    <property type="entry name" value="Methyltransf_23"/>
    <property type="match status" value="1"/>
</dbReference>
<sequence>MYNWNLLERPLPFTSGNLSLWSNEYIANNVIRRHLDGNVDSGSRKKETILKASKWIASKIVDKGCILDIGCGPGLYADLLCNYGFRYYGIDVSHFQIEYAIKHHKSELASFAVMDFRKFNPVNKYCGTILLYAIYSLYNFEDRINLLKKIKNSLISGGMIIIEVFTKQHYINRKEVRDWEYVEKNGFWCQTPYLELNAFYRYDDIDLYLVQAAMVQDDIYIWNAWTQTFTPDTLINELRIAGFMEFELYSTCTGEPYNDKSDVICVCAK</sequence>
<dbReference type="GO" id="GO:0008168">
    <property type="term" value="F:methyltransferase activity"/>
    <property type="evidence" value="ECO:0007669"/>
    <property type="project" value="UniProtKB-KW"/>
</dbReference>
<evidence type="ECO:0000313" key="1">
    <source>
        <dbReference type="EMBL" id="RHL02176.1"/>
    </source>
</evidence>
<keyword evidence="1" id="KW-0808">Transferase</keyword>
<dbReference type="SUPFAM" id="SSF53335">
    <property type="entry name" value="S-adenosyl-L-methionine-dependent methyltransferases"/>
    <property type="match status" value="1"/>
</dbReference>
<gene>
    <name evidence="1" type="ORF">DW038_13760</name>
</gene>
<keyword evidence="1" id="KW-0489">Methyltransferase</keyword>
<organism evidence="1 2">
    <name type="scientific">Agathobacter rectalis</name>
    <dbReference type="NCBI Taxonomy" id="39491"/>
    <lineage>
        <taxon>Bacteria</taxon>
        <taxon>Bacillati</taxon>
        <taxon>Bacillota</taxon>
        <taxon>Clostridia</taxon>
        <taxon>Lachnospirales</taxon>
        <taxon>Lachnospiraceae</taxon>
        <taxon>Agathobacter</taxon>
    </lineage>
</organism>
<comment type="caution">
    <text evidence="1">The sequence shown here is derived from an EMBL/GenBank/DDBJ whole genome shotgun (WGS) entry which is preliminary data.</text>
</comment>
<name>A0A415I3F9_9FIRM</name>
<dbReference type="RefSeq" id="WP_118372376.1">
    <property type="nucleotide sequence ID" value="NZ_QROF01000015.1"/>
</dbReference>